<dbReference type="GO" id="GO:0003735">
    <property type="term" value="F:structural constituent of ribosome"/>
    <property type="evidence" value="ECO:0007669"/>
    <property type="project" value="InterPro"/>
</dbReference>
<keyword evidence="8 12" id="KW-1133">Transmembrane helix</keyword>
<evidence type="ECO:0000256" key="9">
    <source>
        <dbReference type="ARBA" id="ARBA00023136"/>
    </source>
</evidence>
<evidence type="ECO:0000313" key="14">
    <source>
        <dbReference type="Proteomes" id="UP000277300"/>
    </source>
</evidence>
<accession>A0A3F2RHT4</accession>
<dbReference type="SUPFAM" id="SSF53137">
    <property type="entry name" value="Translational machinery components"/>
    <property type="match status" value="1"/>
</dbReference>
<dbReference type="AlphaFoldDB" id="A0A3F2RHT4"/>
<dbReference type="PANTHER" id="PTHR42865:SF7">
    <property type="entry name" value="PROTON_GLUTAMATE-ASPARTATE SYMPORTER"/>
    <property type="match status" value="1"/>
</dbReference>
<comment type="caution">
    <text evidence="13">The sequence shown here is derived from an EMBL/GenBank/DDBJ whole genome shotgun (WGS) entry which is preliminary data.</text>
</comment>
<dbReference type="SUPFAM" id="SSF118215">
    <property type="entry name" value="Proton glutamate symport protein"/>
    <property type="match status" value="1"/>
</dbReference>
<dbReference type="EMBL" id="MBDO02000322">
    <property type="protein sequence ID" value="RLN57187.1"/>
    <property type="molecule type" value="Genomic_DNA"/>
</dbReference>
<feature type="region of interest" description="Disordered" evidence="11">
    <location>
        <begin position="27"/>
        <end position="66"/>
    </location>
</feature>
<feature type="region of interest" description="Disordered" evidence="11">
    <location>
        <begin position="629"/>
        <end position="649"/>
    </location>
</feature>
<evidence type="ECO:0000256" key="8">
    <source>
        <dbReference type="ARBA" id="ARBA00022989"/>
    </source>
</evidence>
<dbReference type="InterPro" id="IPR001971">
    <property type="entry name" value="Ribosomal_uS11"/>
</dbReference>
<keyword evidence="4" id="KW-0813">Transport</keyword>
<dbReference type="GO" id="GO:0015293">
    <property type="term" value="F:symporter activity"/>
    <property type="evidence" value="ECO:0007669"/>
    <property type="project" value="UniProtKB-UniRule"/>
</dbReference>
<comment type="subcellular location">
    <subcellularLocation>
        <location evidence="2">Cell membrane</location>
        <topology evidence="2">Multi-pass membrane protein</topology>
    </subcellularLocation>
    <subcellularLocation>
        <location evidence="1">Plastid</location>
        <location evidence="1">Chloroplast</location>
    </subcellularLocation>
</comment>
<evidence type="ECO:0000256" key="3">
    <source>
        <dbReference type="ARBA" id="ARBA00006194"/>
    </source>
</evidence>
<dbReference type="FunFam" id="3.30.420.80:FF:000002">
    <property type="entry name" value="40S ribosomal protein S14"/>
    <property type="match status" value="1"/>
</dbReference>
<dbReference type="NCBIfam" id="NF007176">
    <property type="entry name" value="PRK09607.1"/>
    <property type="match status" value="1"/>
</dbReference>
<dbReference type="PANTHER" id="PTHR42865">
    <property type="entry name" value="PROTON/GLUTAMATE-ASPARTATE SYMPORTER"/>
    <property type="match status" value="1"/>
</dbReference>
<dbReference type="GO" id="GO:0005840">
    <property type="term" value="C:ribosome"/>
    <property type="evidence" value="ECO:0007669"/>
    <property type="project" value="UniProtKB-KW"/>
</dbReference>
<keyword evidence="10" id="KW-0687">Ribonucleoprotein</keyword>
<sequence length="649" mass="70146">MARSSVASSTGTADRLDFTGVYRGSANSLESSRSNGIVAVPHQIEGKPEKSKQDPQDEFKNKSPTGFAGTASGFLWKAGSGFNGLKRSGADTQFGTKDSRVSFAQRPTLADRVHTLSASLASTLRRFLHGKGNQEHNGNVTSPQSQCSAPAALPRDYDHNGFYEAPFKVPGLNKPLEPHLKATKMTLGAILVRVVVYGSNVFNLSADDVRASQETNDLVGCGEKSALVLTFRSIGYALFLAVLAAVEGVLAMWMTHKFGWFRQNDSDFGVMASSLSNALGCMMELQLALEWLVGFIERYLAPVGFFSLMLGNVTLHHREWRSFVSPMTSLVIGVLVLVVLHAVVILPLALTSVSSNRRQNWPILLPTAKAFIPTFLFTFTTNSVALSVPISMQCYARVRTVTRSGAQLATAVTAALMRNARALYLPLMLLWLLEMSSSEEIVLSSSDYFSVGFVSLLSCFCGGDSRMTLALTRTLWSLSVGEQFTSSMPPTLPLLVACDISKKIATKEVEEVVRVGPTLKEGEQVFGVAHIFASFNDTFVHVTDLSGRETIVRVTGGMKVKADRDEASPYAAMLAAQDVAAKCKDVGVTALHIKIRATGGNRTKTPGPGAQSALRALARNGLKIGRIEDVTPIPTDSTRRKGGRRGRRL</sequence>
<feature type="transmembrane region" description="Helical" evidence="12">
    <location>
        <begin position="370"/>
        <end position="396"/>
    </location>
</feature>
<keyword evidence="6 12" id="KW-0812">Transmembrane</keyword>
<dbReference type="GO" id="GO:0005886">
    <property type="term" value="C:plasma membrane"/>
    <property type="evidence" value="ECO:0007669"/>
    <property type="project" value="UniProtKB-SubCell"/>
</dbReference>
<evidence type="ECO:0000256" key="10">
    <source>
        <dbReference type="ARBA" id="ARBA00023274"/>
    </source>
</evidence>
<dbReference type="GO" id="GO:0006412">
    <property type="term" value="P:translation"/>
    <property type="evidence" value="ECO:0007669"/>
    <property type="project" value="InterPro"/>
</dbReference>
<reference evidence="13 14" key="1">
    <citation type="submission" date="2018-07" db="EMBL/GenBank/DDBJ databases">
        <title>Genome sequencing of oomycete isolates from Chile give support for New Zealand origin for Phytophthora kernoviae and make available the first Nothophytophthora sp. genome.</title>
        <authorList>
            <person name="Studholme D.J."/>
            <person name="Sanfuentes E."/>
            <person name="Panda P."/>
            <person name="Hill R."/>
            <person name="Sambles C."/>
            <person name="Grant M."/>
            <person name="Williams N.M."/>
            <person name="Mcdougal R.L."/>
        </authorList>
    </citation>
    <scope>NUCLEOTIDE SEQUENCE [LARGE SCALE GENOMIC DNA]</scope>
    <source>
        <strain evidence="13">Chile6</strain>
    </source>
</reference>
<evidence type="ECO:0000256" key="2">
    <source>
        <dbReference type="ARBA" id="ARBA00004651"/>
    </source>
</evidence>
<feature type="transmembrane region" description="Helical" evidence="12">
    <location>
        <begin position="327"/>
        <end position="350"/>
    </location>
</feature>
<evidence type="ECO:0000256" key="11">
    <source>
        <dbReference type="SAM" id="MobiDB-lite"/>
    </source>
</evidence>
<keyword evidence="9 12" id="KW-0472">Membrane</keyword>
<feature type="compositionally biased region" description="Basic residues" evidence="11">
    <location>
        <begin position="640"/>
        <end position="649"/>
    </location>
</feature>
<dbReference type="Gene3D" id="1.10.3860.10">
    <property type="entry name" value="Sodium:dicarboxylate symporter"/>
    <property type="match status" value="1"/>
</dbReference>
<dbReference type="GO" id="GO:0009507">
    <property type="term" value="C:chloroplast"/>
    <property type="evidence" value="ECO:0007669"/>
    <property type="project" value="UniProtKB-SubCell"/>
</dbReference>
<keyword evidence="5" id="KW-1003">Cell membrane</keyword>
<dbReference type="GO" id="GO:1990904">
    <property type="term" value="C:ribonucleoprotein complex"/>
    <property type="evidence" value="ECO:0007669"/>
    <property type="project" value="UniProtKB-KW"/>
</dbReference>
<dbReference type="Proteomes" id="UP000277300">
    <property type="component" value="Unassembled WGS sequence"/>
</dbReference>
<protein>
    <recommendedName>
        <fullName evidence="15">40S ribosomal protein S14</fullName>
    </recommendedName>
</protein>
<name>A0A3F2RHT4_9STRA</name>
<proteinExistence type="inferred from homology"/>
<dbReference type="HAMAP" id="MF_01310">
    <property type="entry name" value="Ribosomal_uS11"/>
    <property type="match status" value="1"/>
</dbReference>
<organism evidence="13 14">
    <name type="scientific">Phytophthora kernoviae</name>
    <dbReference type="NCBI Taxonomy" id="325452"/>
    <lineage>
        <taxon>Eukaryota</taxon>
        <taxon>Sar</taxon>
        <taxon>Stramenopiles</taxon>
        <taxon>Oomycota</taxon>
        <taxon>Peronosporomycetes</taxon>
        <taxon>Peronosporales</taxon>
        <taxon>Peronosporaceae</taxon>
        <taxon>Phytophthora</taxon>
    </lineage>
</organism>
<gene>
    <name evidence="13" type="ORF">BBP00_00007634</name>
</gene>
<feature type="region of interest" description="Disordered" evidence="11">
    <location>
        <begin position="131"/>
        <end position="150"/>
    </location>
</feature>
<evidence type="ECO:0000313" key="13">
    <source>
        <dbReference type="EMBL" id="RLN57187.1"/>
    </source>
</evidence>
<evidence type="ECO:0000256" key="6">
    <source>
        <dbReference type="ARBA" id="ARBA00022692"/>
    </source>
</evidence>
<comment type="similarity">
    <text evidence="3">Belongs to the universal ribosomal protein uS11 family.</text>
</comment>
<dbReference type="OrthoDB" id="1677536at2759"/>
<dbReference type="Pfam" id="PF00411">
    <property type="entry name" value="Ribosomal_S11"/>
    <property type="match status" value="1"/>
</dbReference>
<dbReference type="InterPro" id="IPR036967">
    <property type="entry name" value="Ribosomal_uS11_sf"/>
</dbReference>
<evidence type="ECO:0008006" key="15">
    <source>
        <dbReference type="Google" id="ProtNLM"/>
    </source>
</evidence>
<evidence type="ECO:0000256" key="12">
    <source>
        <dbReference type="SAM" id="Phobius"/>
    </source>
</evidence>
<dbReference type="InterPro" id="IPR001991">
    <property type="entry name" value="Na-dicarboxylate_symporter"/>
</dbReference>
<feature type="compositionally biased region" description="Polar residues" evidence="11">
    <location>
        <begin position="135"/>
        <end position="148"/>
    </location>
</feature>
<evidence type="ECO:0000256" key="1">
    <source>
        <dbReference type="ARBA" id="ARBA00004229"/>
    </source>
</evidence>
<evidence type="ECO:0000256" key="7">
    <source>
        <dbReference type="ARBA" id="ARBA00022980"/>
    </source>
</evidence>
<dbReference type="InterPro" id="IPR036458">
    <property type="entry name" value="Na:dicarbo_symporter_sf"/>
</dbReference>
<evidence type="ECO:0000256" key="5">
    <source>
        <dbReference type="ARBA" id="ARBA00022475"/>
    </source>
</evidence>
<dbReference type="Gene3D" id="3.30.420.80">
    <property type="entry name" value="Ribosomal protein S11"/>
    <property type="match status" value="1"/>
</dbReference>
<evidence type="ECO:0000256" key="4">
    <source>
        <dbReference type="ARBA" id="ARBA00022448"/>
    </source>
</evidence>
<feature type="transmembrane region" description="Helical" evidence="12">
    <location>
        <begin position="299"/>
        <end position="315"/>
    </location>
</feature>
<feature type="transmembrane region" description="Helical" evidence="12">
    <location>
        <begin position="234"/>
        <end position="254"/>
    </location>
</feature>
<feature type="compositionally biased region" description="Basic and acidic residues" evidence="11">
    <location>
        <begin position="44"/>
        <end position="61"/>
    </location>
</feature>
<keyword evidence="7" id="KW-0689">Ribosomal protein</keyword>